<dbReference type="EMBL" id="DRLD01000018">
    <property type="protein sequence ID" value="HED09159.1"/>
    <property type="molecule type" value="Genomic_DNA"/>
</dbReference>
<dbReference type="Gene3D" id="1.10.8.10">
    <property type="entry name" value="DNA helicase RuvA subunit, C-terminal domain"/>
    <property type="match status" value="1"/>
</dbReference>
<dbReference type="Proteomes" id="UP000886005">
    <property type="component" value="Unassembled WGS sequence"/>
</dbReference>
<dbReference type="PROSITE" id="PS01126">
    <property type="entry name" value="EF_TS_1"/>
    <property type="match status" value="1"/>
</dbReference>
<dbReference type="SUPFAM" id="SSF46934">
    <property type="entry name" value="UBA-like"/>
    <property type="match status" value="1"/>
</dbReference>
<dbReference type="Gene3D" id="1.10.286.20">
    <property type="match status" value="1"/>
</dbReference>
<comment type="function">
    <text evidence="5 6">Associates with the EF-Tu.GDP complex and induces the exchange of GDP to GTP. It remains bound to the aminoacyl-tRNA.EF-Tu.GTP complex up to the GTP hydrolysis stage on the ribosome.</text>
</comment>
<dbReference type="PANTHER" id="PTHR11741:SF0">
    <property type="entry name" value="ELONGATION FACTOR TS, MITOCHONDRIAL"/>
    <property type="match status" value="1"/>
</dbReference>
<keyword evidence="5" id="KW-0963">Cytoplasm</keyword>
<evidence type="ECO:0000256" key="6">
    <source>
        <dbReference type="RuleBase" id="RU000642"/>
    </source>
</evidence>
<keyword evidence="4 5" id="KW-0648">Protein biosynthesis</keyword>
<sequence length="198" mass="22283">MATITAAMVKELREKTGVGMMDCKKALTETDGDMEKAIEVLRKSGVAKAEKRAHREAKEGVVEAYIHPGSKLGVLVEVNCETDFVSNTDDFKDFARNVAMHVAATNPLAVKREEVDQNIIDKEIQIYTEQAKQQGKPDHIIEKIAQGRVEKYYSEIVLMEQPYVKDPDKTIKDLLTETIAKVGENITIKRFARFRIGE</sequence>
<dbReference type="InterPro" id="IPR001816">
    <property type="entry name" value="Transl_elong_EFTs/EF1B"/>
</dbReference>
<organism evidence="9">
    <name type="scientific">Caldithrix abyssi</name>
    <dbReference type="NCBI Taxonomy" id="187145"/>
    <lineage>
        <taxon>Bacteria</taxon>
        <taxon>Pseudomonadati</taxon>
        <taxon>Calditrichota</taxon>
        <taxon>Calditrichia</taxon>
        <taxon>Calditrichales</taxon>
        <taxon>Calditrichaceae</taxon>
        <taxon>Caldithrix</taxon>
    </lineage>
</organism>
<dbReference type="GO" id="GO:0005737">
    <property type="term" value="C:cytoplasm"/>
    <property type="evidence" value="ECO:0007669"/>
    <property type="project" value="UniProtKB-SubCell"/>
</dbReference>
<dbReference type="CDD" id="cd14275">
    <property type="entry name" value="UBA_EF-Ts"/>
    <property type="match status" value="1"/>
</dbReference>
<evidence type="ECO:0000259" key="8">
    <source>
        <dbReference type="Pfam" id="PF00889"/>
    </source>
</evidence>
<comment type="subcellular location">
    <subcellularLocation>
        <location evidence="5 7">Cytoplasm</location>
    </subcellularLocation>
</comment>
<comment type="similarity">
    <text evidence="1 5 6">Belongs to the EF-Ts family.</text>
</comment>
<evidence type="ECO:0000256" key="2">
    <source>
        <dbReference type="ARBA" id="ARBA00016956"/>
    </source>
</evidence>
<evidence type="ECO:0000256" key="3">
    <source>
        <dbReference type="ARBA" id="ARBA00022768"/>
    </source>
</evidence>
<gene>
    <name evidence="5 9" type="primary">tsf</name>
    <name evidence="9" type="ORF">ENJ10_00585</name>
</gene>
<dbReference type="HAMAP" id="MF_00050">
    <property type="entry name" value="EF_Ts"/>
    <property type="match status" value="1"/>
</dbReference>
<evidence type="ECO:0000256" key="4">
    <source>
        <dbReference type="ARBA" id="ARBA00022917"/>
    </source>
</evidence>
<evidence type="ECO:0000256" key="5">
    <source>
        <dbReference type="HAMAP-Rule" id="MF_00050"/>
    </source>
</evidence>
<dbReference type="Pfam" id="PF00889">
    <property type="entry name" value="EF_TS"/>
    <property type="match status" value="1"/>
</dbReference>
<proteinExistence type="inferred from homology"/>
<dbReference type="InterPro" id="IPR009060">
    <property type="entry name" value="UBA-like_sf"/>
</dbReference>
<feature type="region of interest" description="Involved in Mg(2+) ion dislocation from EF-Tu" evidence="5">
    <location>
        <begin position="82"/>
        <end position="85"/>
    </location>
</feature>
<protein>
    <recommendedName>
        <fullName evidence="2 5">Elongation factor Ts</fullName>
        <shortName evidence="5">EF-Ts</shortName>
    </recommendedName>
</protein>
<evidence type="ECO:0000256" key="7">
    <source>
        <dbReference type="RuleBase" id="RU000643"/>
    </source>
</evidence>
<feature type="domain" description="Translation elongation factor EFTs/EF1B dimerisation" evidence="8">
    <location>
        <begin position="53"/>
        <end position="198"/>
    </location>
</feature>
<dbReference type="InterPro" id="IPR018101">
    <property type="entry name" value="Transl_elong_Ts_CS"/>
</dbReference>
<dbReference type="InterPro" id="IPR014039">
    <property type="entry name" value="Transl_elong_EFTs/EF1B_dimer"/>
</dbReference>
<dbReference type="SUPFAM" id="SSF54713">
    <property type="entry name" value="Elongation factor Ts (EF-Ts), dimerisation domain"/>
    <property type="match status" value="1"/>
</dbReference>
<dbReference type="PROSITE" id="PS01127">
    <property type="entry name" value="EF_TS_2"/>
    <property type="match status" value="1"/>
</dbReference>
<dbReference type="InterPro" id="IPR036402">
    <property type="entry name" value="EF-Ts_dimer_sf"/>
</dbReference>
<dbReference type="FunFam" id="1.10.286.20:FF:000001">
    <property type="entry name" value="Elongation factor Ts"/>
    <property type="match status" value="1"/>
</dbReference>
<dbReference type="FunFam" id="1.10.8.10:FF:000001">
    <property type="entry name" value="Elongation factor Ts"/>
    <property type="match status" value="1"/>
</dbReference>
<accession>A0A7V1LJI4</accession>
<reference evidence="9" key="1">
    <citation type="journal article" date="2020" name="mSystems">
        <title>Genome- and Community-Level Interaction Insights into Carbon Utilization and Element Cycling Functions of Hydrothermarchaeota in Hydrothermal Sediment.</title>
        <authorList>
            <person name="Zhou Z."/>
            <person name="Liu Y."/>
            <person name="Xu W."/>
            <person name="Pan J."/>
            <person name="Luo Z.H."/>
            <person name="Li M."/>
        </authorList>
    </citation>
    <scope>NUCLEOTIDE SEQUENCE [LARGE SCALE GENOMIC DNA]</scope>
    <source>
        <strain evidence="9">HyVt-456</strain>
    </source>
</reference>
<evidence type="ECO:0000313" key="9">
    <source>
        <dbReference type="EMBL" id="HED09159.1"/>
    </source>
</evidence>
<keyword evidence="3 5" id="KW-0251">Elongation factor</keyword>
<dbReference type="NCBIfam" id="TIGR00116">
    <property type="entry name" value="tsf"/>
    <property type="match status" value="2"/>
</dbReference>
<dbReference type="Gene3D" id="3.30.479.20">
    <property type="entry name" value="Elongation factor Ts, dimerisation domain"/>
    <property type="match status" value="1"/>
</dbReference>
<dbReference type="GO" id="GO:0003746">
    <property type="term" value="F:translation elongation factor activity"/>
    <property type="evidence" value="ECO:0007669"/>
    <property type="project" value="UniProtKB-UniRule"/>
</dbReference>
<dbReference type="AlphaFoldDB" id="A0A7V1LJI4"/>
<comment type="caution">
    <text evidence="9">The sequence shown here is derived from an EMBL/GenBank/DDBJ whole genome shotgun (WGS) entry which is preliminary data.</text>
</comment>
<dbReference type="PANTHER" id="PTHR11741">
    <property type="entry name" value="ELONGATION FACTOR TS"/>
    <property type="match status" value="1"/>
</dbReference>
<name>A0A7V1LJI4_CALAY</name>
<evidence type="ECO:0000256" key="1">
    <source>
        <dbReference type="ARBA" id="ARBA00005532"/>
    </source>
</evidence>